<evidence type="ECO:0000259" key="2">
    <source>
        <dbReference type="Pfam" id="PF16410"/>
    </source>
</evidence>
<reference evidence="3 4" key="1">
    <citation type="submission" date="2019-12" db="EMBL/GenBank/DDBJ databases">
        <authorList>
            <person name="Dong K."/>
        </authorList>
    </citation>
    <scope>NUCLEOTIDE SEQUENCE [LARGE SCALE GENOMIC DNA]</scope>
    <source>
        <strain evidence="3 4">JCM 31225</strain>
    </source>
</reference>
<keyword evidence="1" id="KW-0732">Signal</keyword>
<proteinExistence type="predicted"/>
<evidence type="ECO:0000313" key="4">
    <source>
        <dbReference type="Proteomes" id="UP000435036"/>
    </source>
</evidence>
<evidence type="ECO:0000313" key="3">
    <source>
        <dbReference type="EMBL" id="MVZ62049.1"/>
    </source>
</evidence>
<dbReference type="SUPFAM" id="SSF63829">
    <property type="entry name" value="Calcium-dependent phosphotriesterase"/>
    <property type="match status" value="1"/>
</dbReference>
<dbReference type="Proteomes" id="UP000435036">
    <property type="component" value="Unassembled WGS sequence"/>
</dbReference>
<dbReference type="RefSeq" id="WP_160368791.1">
    <property type="nucleotide sequence ID" value="NZ_WSQA01000005.1"/>
</dbReference>
<gene>
    <name evidence="3" type="ORF">GQF63_08460</name>
</gene>
<sequence>MKTLQHYIIIALFGLFSFSSCTQQEVKFNSENAKFQAIQIQKFDYQNSRGSGNIYKGEYNKTGDTVYFHVTYYPDETAPSFTDWQIQATLASGVMVQPSLSSIQDLSQPKSYEITASDGVAKKQVVLKLLIYEIEYGDLEHGFGRYSKLFEKKAADLGLTADYQRNMAVSGDYLIVSNGVNNLLVYDKRTGAKKDVVIPKPANFNIWSVFADEDGVLLASNNANFSATSLGTVSIYRWKDGLDKQPELFHQFTSAGISLSGAGFISNAAVKGSTAKDASIMFDVDGRGRAENKAIRVAIANGKADPTLDVFNKPVTSVWNGKVVPMSSTSRIPFVGAMLGFPPSMGVQSNAGIGMFTVDPAKSNFLNMIIAGLHYFEFNHAKYLAVATSNWPGDYRLLIFNMDDLSLVSSTKANAAEFEAFNPFSEDLLFKNVASAGDVTVQVQPDGKTALVYVLAANAGIAAYELTIIGGK</sequence>
<feature type="domain" description="DUF5018" evidence="2">
    <location>
        <begin position="105"/>
        <end position="259"/>
    </location>
</feature>
<feature type="chain" id="PRO_5027103838" evidence="1">
    <location>
        <begin position="23"/>
        <end position="472"/>
    </location>
</feature>
<feature type="signal peptide" evidence="1">
    <location>
        <begin position="1"/>
        <end position="22"/>
    </location>
</feature>
<dbReference type="PROSITE" id="PS51257">
    <property type="entry name" value="PROKAR_LIPOPROTEIN"/>
    <property type="match status" value="1"/>
</dbReference>
<dbReference type="InterPro" id="IPR032186">
    <property type="entry name" value="DUF5018"/>
</dbReference>
<evidence type="ECO:0000256" key="1">
    <source>
        <dbReference type="SAM" id="SignalP"/>
    </source>
</evidence>
<dbReference type="AlphaFoldDB" id="A0A6N8KZ95"/>
<accession>A0A6N8KZ95</accession>
<organism evidence="3 4">
    <name type="scientific">Sphingobacterium humi</name>
    <dbReference type="NCBI Taxonomy" id="1796905"/>
    <lineage>
        <taxon>Bacteria</taxon>
        <taxon>Pseudomonadati</taxon>
        <taxon>Bacteroidota</taxon>
        <taxon>Sphingobacteriia</taxon>
        <taxon>Sphingobacteriales</taxon>
        <taxon>Sphingobacteriaceae</taxon>
        <taxon>Sphingobacterium</taxon>
    </lineage>
</organism>
<dbReference type="EMBL" id="WSQA01000005">
    <property type="protein sequence ID" value="MVZ62049.1"/>
    <property type="molecule type" value="Genomic_DNA"/>
</dbReference>
<dbReference type="Pfam" id="PF16410">
    <property type="entry name" value="DUF5018"/>
    <property type="match status" value="1"/>
</dbReference>
<protein>
    <submittedName>
        <fullName evidence="3">DUF5018 domain-containing protein</fullName>
    </submittedName>
</protein>
<name>A0A6N8KZ95_9SPHI</name>
<dbReference type="OrthoDB" id="727829at2"/>
<keyword evidence="4" id="KW-1185">Reference proteome</keyword>
<comment type="caution">
    <text evidence="3">The sequence shown here is derived from an EMBL/GenBank/DDBJ whole genome shotgun (WGS) entry which is preliminary data.</text>
</comment>